<feature type="transmembrane region" description="Helical" evidence="5">
    <location>
        <begin position="12"/>
        <end position="34"/>
    </location>
</feature>
<dbReference type="SUPFAM" id="SSF48652">
    <property type="entry name" value="Tetraspanin"/>
    <property type="match status" value="1"/>
</dbReference>
<evidence type="ECO:0000313" key="7">
    <source>
        <dbReference type="Proteomes" id="UP001652680"/>
    </source>
</evidence>
<gene>
    <name evidence="8" type="primary">LOC108045845</name>
    <name evidence="6" type="synonym">108045845</name>
</gene>
<reference evidence="8" key="2">
    <citation type="submission" date="2025-04" db="UniProtKB">
        <authorList>
            <consortium name="RefSeq"/>
        </authorList>
    </citation>
    <scope>IDENTIFICATION</scope>
</reference>
<evidence type="ECO:0000256" key="1">
    <source>
        <dbReference type="ARBA" id="ARBA00004141"/>
    </source>
</evidence>
<proteinExistence type="predicted"/>
<dbReference type="RefSeq" id="XP_016980775.1">
    <property type="nucleotide sequence ID" value="XM_017125286.1"/>
</dbReference>
<dbReference type="OrthoDB" id="9836210at2759"/>
<keyword evidence="4 5" id="KW-0472">Membrane</keyword>
<evidence type="ECO:0000256" key="4">
    <source>
        <dbReference type="ARBA" id="ARBA00023136"/>
    </source>
</evidence>
<sequence>MRQPFRRASVYVNLLLITEAVIGLLILVVTAYYHALFTGYLSEIECRLVGGYLFGVYVLGAQLGVTFLCSIAMWRRIWRRRCTPNVRLLLSMWGFYSCVIIASGFGCIWSLYRGVDVLENAAETSLTRGIDMYYSCPEWKLLWDGLQWRKECCGVHGYKDWMSADWMPGLEDNCSSIVLAPYACCRRSCESCFSNFMPGEGHATGGSSRQPFPALTVDSINADGCLPAFVGAVWNLFYVLLALWVLALKFLIVLCCMTKFILYRQNEGDGCDNVGLTDEDGHPLVVVKYPCNVRCVTIGEDDLASDIAPDVNYCNCTELDDEQCGY</sequence>
<dbReference type="Proteomes" id="UP001652680">
    <property type="component" value="Unassembled WGS sequence"/>
</dbReference>
<dbReference type="Pfam" id="PF00335">
    <property type="entry name" value="Tetraspanin"/>
    <property type="match status" value="1"/>
</dbReference>
<feature type="transmembrane region" description="Helical" evidence="5">
    <location>
        <begin position="86"/>
        <end position="112"/>
    </location>
</feature>
<dbReference type="EnsemblMetazoa" id="XM_017125286.1">
    <property type="protein sequence ID" value="XP_016980775.1"/>
    <property type="gene ID" value="LOC108045845"/>
</dbReference>
<dbReference type="GeneID" id="108045845"/>
<feature type="transmembrane region" description="Helical" evidence="5">
    <location>
        <begin position="236"/>
        <end position="257"/>
    </location>
</feature>
<protein>
    <submittedName>
        <fullName evidence="8">Uncharacterized protein LOC108045845</fullName>
    </submittedName>
</protein>
<organism evidence="8">
    <name type="scientific">Drosophila rhopaloa</name>
    <name type="common">Fruit fly</name>
    <dbReference type="NCBI Taxonomy" id="1041015"/>
    <lineage>
        <taxon>Eukaryota</taxon>
        <taxon>Metazoa</taxon>
        <taxon>Ecdysozoa</taxon>
        <taxon>Arthropoda</taxon>
        <taxon>Hexapoda</taxon>
        <taxon>Insecta</taxon>
        <taxon>Pterygota</taxon>
        <taxon>Neoptera</taxon>
        <taxon>Endopterygota</taxon>
        <taxon>Diptera</taxon>
        <taxon>Brachycera</taxon>
        <taxon>Muscomorpha</taxon>
        <taxon>Ephydroidea</taxon>
        <taxon>Drosophilidae</taxon>
        <taxon>Drosophila</taxon>
        <taxon>Sophophora</taxon>
    </lineage>
</organism>
<keyword evidence="7" id="KW-1185">Reference proteome</keyword>
<evidence type="ECO:0000313" key="6">
    <source>
        <dbReference type="EnsemblMetazoa" id="XP_016980775.1"/>
    </source>
</evidence>
<dbReference type="InterPro" id="IPR018499">
    <property type="entry name" value="Tetraspanin/Peripherin"/>
</dbReference>
<dbReference type="GO" id="GO:0016020">
    <property type="term" value="C:membrane"/>
    <property type="evidence" value="ECO:0007669"/>
    <property type="project" value="UniProtKB-SubCell"/>
</dbReference>
<feature type="transmembrane region" description="Helical" evidence="5">
    <location>
        <begin position="54"/>
        <end position="74"/>
    </location>
</feature>
<reference evidence="7" key="1">
    <citation type="journal article" date="2021" name="Elife">
        <title>Highly contiguous assemblies of 101 drosophilid genomes.</title>
        <authorList>
            <person name="Kim B.Y."/>
            <person name="Wang J.R."/>
            <person name="Miller D.E."/>
            <person name="Barmina O."/>
            <person name="Delaney E."/>
            <person name="Thompson A."/>
            <person name="Comeault A.A."/>
            <person name="Peede D."/>
            <person name="D'Agostino E.R."/>
            <person name="Pelaez J."/>
            <person name="Aguilar J.M."/>
            <person name="Haji D."/>
            <person name="Matsunaga T."/>
            <person name="Armstrong E.E."/>
            <person name="Zych M."/>
            <person name="Ogawa Y."/>
            <person name="Stamenkovic-Radak M."/>
            <person name="Jelic M."/>
            <person name="Veselinovic M.S."/>
            <person name="Tanaskovic M."/>
            <person name="Eric P."/>
            <person name="Gao J.J."/>
            <person name="Katoh T.K."/>
            <person name="Toda M.J."/>
            <person name="Watabe H."/>
            <person name="Watada M."/>
            <person name="Davis J.S."/>
            <person name="Moyle L.C."/>
            <person name="Manoli G."/>
            <person name="Bertolini E."/>
            <person name="Kostal V."/>
            <person name="Hawley R.S."/>
            <person name="Takahashi A."/>
            <person name="Jones C.D."/>
            <person name="Price D.K."/>
            <person name="Whiteman N."/>
            <person name="Kopp A."/>
            <person name="Matute D.R."/>
            <person name="Petrov D.A."/>
        </authorList>
    </citation>
    <scope>NUCLEOTIDE SEQUENCE [LARGE SCALE GENOMIC DNA]</scope>
</reference>
<accession>A0A6P4ERH0</accession>
<dbReference type="Gene3D" id="1.10.1450.10">
    <property type="entry name" value="Tetraspanin"/>
    <property type="match status" value="1"/>
</dbReference>
<keyword evidence="3 5" id="KW-1133">Transmembrane helix</keyword>
<keyword evidence="2 5" id="KW-0812">Transmembrane</keyword>
<evidence type="ECO:0000256" key="5">
    <source>
        <dbReference type="SAM" id="Phobius"/>
    </source>
</evidence>
<dbReference type="AlphaFoldDB" id="A0A6P4ERH0"/>
<evidence type="ECO:0000256" key="2">
    <source>
        <dbReference type="ARBA" id="ARBA00022692"/>
    </source>
</evidence>
<name>A0A6P4ERH0_DRORH</name>
<dbReference type="CDD" id="cd03155">
    <property type="entry name" value="CD151_like_LEL"/>
    <property type="match status" value="1"/>
</dbReference>
<dbReference type="InterPro" id="IPR008952">
    <property type="entry name" value="Tetraspanin_EC2_sf"/>
</dbReference>
<evidence type="ECO:0000313" key="8">
    <source>
        <dbReference type="RefSeq" id="XP_016980775.1"/>
    </source>
</evidence>
<comment type="subcellular location">
    <subcellularLocation>
        <location evidence="1">Membrane</location>
        <topology evidence="1">Multi-pass membrane protein</topology>
    </subcellularLocation>
</comment>
<reference evidence="6" key="3">
    <citation type="submission" date="2025-05" db="UniProtKB">
        <authorList>
            <consortium name="EnsemblMetazoa"/>
        </authorList>
    </citation>
    <scope>IDENTIFICATION</scope>
</reference>
<evidence type="ECO:0000256" key="3">
    <source>
        <dbReference type="ARBA" id="ARBA00022989"/>
    </source>
</evidence>